<evidence type="ECO:0000313" key="3">
    <source>
        <dbReference type="Proteomes" id="UP001153954"/>
    </source>
</evidence>
<comment type="caution">
    <text evidence="2">The sequence shown here is derived from an EMBL/GenBank/DDBJ whole genome shotgun (WGS) entry which is preliminary data.</text>
</comment>
<accession>A0AAU9TRZ5</accession>
<name>A0AAU9TRZ5_EUPED</name>
<dbReference type="PANTHER" id="PTHR37162:SF1">
    <property type="entry name" value="BED-TYPE DOMAIN-CONTAINING PROTEIN"/>
    <property type="match status" value="1"/>
</dbReference>
<dbReference type="Pfam" id="PF05699">
    <property type="entry name" value="Dimer_Tnp_hAT"/>
    <property type="match status" value="1"/>
</dbReference>
<proteinExistence type="predicted"/>
<dbReference type="EMBL" id="CAKOGL010000007">
    <property type="protein sequence ID" value="CAH2088566.1"/>
    <property type="molecule type" value="Genomic_DNA"/>
</dbReference>
<dbReference type="PANTHER" id="PTHR37162">
    <property type="entry name" value="HAT FAMILY DIMERISATION DOMAINCONTAINING PROTEIN-RELATED"/>
    <property type="match status" value="1"/>
</dbReference>
<reference evidence="2" key="1">
    <citation type="submission" date="2022-03" db="EMBL/GenBank/DDBJ databases">
        <authorList>
            <person name="Tunstrom K."/>
        </authorList>
    </citation>
    <scope>NUCLEOTIDE SEQUENCE</scope>
</reference>
<evidence type="ECO:0000259" key="1">
    <source>
        <dbReference type="Pfam" id="PF05699"/>
    </source>
</evidence>
<dbReference type="GO" id="GO:0046983">
    <property type="term" value="F:protein dimerization activity"/>
    <property type="evidence" value="ECO:0007669"/>
    <property type="project" value="InterPro"/>
</dbReference>
<dbReference type="InterPro" id="IPR008906">
    <property type="entry name" value="HATC_C_dom"/>
</dbReference>
<organism evidence="2 3">
    <name type="scientific">Euphydryas editha</name>
    <name type="common">Edith's checkerspot</name>
    <dbReference type="NCBI Taxonomy" id="104508"/>
    <lineage>
        <taxon>Eukaryota</taxon>
        <taxon>Metazoa</taxon>
        <taxon>Ecdysozoa</taxon>
        <taxon>Arthropoda</taxon>
        <taxon>Hexapoda</taxon>
        <taxon>Insecta</taxon>
        <taxon>Pterygota</taxon>
        <taxon>Neoptera</taxon>
        <taxon>Endopterygota</taxon>
        <taxon>Lepidoptera</taxon>
        <taxon>Glossata</taxon>
        <taxon>Ditrysia</taxon>
        <taxon>Papilionoidea</taxon>
        <taxon>Nymphalidae</taxon>
        <taxon>Nymphalinae</taxon>
        <taxon>Euphydryas</taxon>
    </lineage>
</organism>
<dbReference type="Proteomes" id="UP001153954">
    <property type="component" value="Unassembled WGS sequence"/>
</dbReference>
<feature type="domain" description="HAT C-terminal dimerisation" evidence="1">
    <location>
        <begin position="27"/>
        <end position="79"/>
    </location>
</feature>
<dbReference type="AlphaFoldDB" id="A0AAU9TRZ5"/>
<dbReference type="SUPFAM" id="SSF53098">
    <property type="entry name" value="Ribonuclease H-like"/>
    <property type="match status" value="1"/>
</dbReference>
<dbReference type="InterPro" id="IPR012337">
    <property type="entry name" value="RNaseH-like_sf"/>
</dbReference>
<evidence type="ECO:0000313" key="2">
    <source>
        <dbReference type="EMBL" id="CAH2088566.1"/>
    </source>
</evidence>
<keyword evidence="3" id="KW-1185">Reference proteome</keyword>
<protein>
    <recommendedName>
        <fullName evidence="1">HAT C-terminal dimerisation domain-containing protein</fullName>
    </recommendedName>
</protein>
<sequence length="136" mass="15305">MEKNRRHCEVLGEGSRIKCNDASRNCPYKNIFDVATKVMSIPHSNADIERVFSLMNVVKTKLRNSLHLKTTNAILLIRTRLIAANSNCHEYKLPTDVIKKIGSSEKYKLNEFYNSDSAGPSSSDIMDADLNMNLDG</sequence>
<gene>
    <name evidence="2" type="ORF">EEDITHA_LOCUS4714</name>
</gene>